<sequence>MNPLKTPRPYTQLALVALAVTLGLGSLAGCAPAVLGGAALGGLVAVDRRTAGAQLDDETIEIKAARRLREAIGERAHINVTSYNRQVLLTGEVPTPQDKQLAERTVATVENVRAIVNELAVMAPSTLSQRASDALITGRVKAALVDAKDLYASAFKVVTERGTVYLMGRVTPREAERATELARSIDGVQKVVRVFELITEQELQRLLPQPAEPARAAASNAG</sequence>
<dbReference type="PANTHER" id="PTHR34606">
    <property type="entry name" value="BON DOMAIN-CONTAINING PROTEIN"/>
    <property type="match status" value="1"/>
</dbReference>
<name>A0A3N4UAB5_9BURK</name>
<organism evidence="2 3">
    <name type="scientific">Tibeticola sediminis</name>
    <dbReference type="NCBI Taxonomy" id="1917811"/>
    <lineage>
        <taxon>Bacteria</taxon>
        <taxon>Pseudomonadati</taxon>
        <taxon>Pseudomonadota</taxon>
        <taxon>Betaproteobacteria</taxon>
        <taxon>Burkholderiales</taxon>
        <taxon>Comamonadaceae</taxon>
        <taxon>Tibeticola</taxon>
    </lineage>
</organism>
<keyword evidence="3" id="KW-1185">Reference proteome</keyword>
<dbReference type="PROSITE" id="PS51257">
    <property type="entry name" value="PROKAR_LIPOPROTEIN"/>
    <property type="match status" value="1"/>
</dbReference>
<proteinExistence type="predicted"/>
<dbReference type="SMART" id="SM00749">
    <property type="entry name" value="BON"/>
    <property type="match status" value="2"/>
</dbReference>
<dbReference type="InterPro" id="IPR051686">
    <property type="entry name" value="Lipoprotein_DolP"/>
</dbReference>
<dbReference type="Gene3D" id="3.30.1340.30">
    <property type="match status" value="1"/>
</dbReference>
<comment type="caution">
    <text evidence="2">The sequence shown here is derived from an EMBL/GenBank/DDBJ whole genome shotgun (WGS) entry which is preliminary data.</text>
</comment>
<accession>A0A3N4UAB5</accession>
<dbReference type="InterPro" id="IPR007055">
    <property type="entry name" value="BON_dom"/>
</dbReference>
<reference evidence="2 3" key="1">
    <citation type="submission" date="2018-11" db="EMBL/GenBank/DDBJ databases">
        <title>Genomic Encyclopedia of Type Strains, Phase IV (KMG-IV): sequencing the most valuable type-strain genomes for metagenomic binning, comparative biology and taxonomic classification.</title>
        <authorList>
            <person name="Goeker M."/>
        </authorList>
    </citation>
    <scope>NUCLEOTIDE SEQUENCE [LARGE SCALE GENOMIC DNA]</scope>
    <source>
        <strain evidence="2 3">DSM 101684</strain>
    </source>
</reference>
<dbReference type="OrthoDB" id="5294487at2"/>
<dbReference type="PANTHER" id="PTHR34606:SF15">
    <property type="entry name" value="BON DOMAIN-CONTAINING PROTEIN"/>
    <property type="match status" value="1"/>
</dbReference>
<feature type="domain" description="BON" evidence="1">
    <location>
        <begin position="56"/>
        <end position="123"/>
    </location>
</feature>
<dbReference type="RefSeq" id="WP_124222837.1">
    <property type="nucleotide sequence ID" value="NZ_RKQL01000004.1"/>
</dbReference>
<feature type="domain" description="BON" evidence="1">
    <location>
        <begin position="132"/>
        <end position="199"/>
    </location>
</feature>
<protein>
    <submittedName>
        <fullName evidence="2">Osmotically-inducible protein OsmY</fullName>
    </submittedName>
</protein>
<dbReference type="AlphaFoldDB" id="A0A3N4UAB5"/>
<dbReference type="Pfam" id="PF04972">
    <property type="entry name" value="BON"/>
    <property type="match status" value="2"/>
</dbReference>
<dbReference type="Proteomes" id="UP000272193">
    <property type="component" value="Unassembled WGS sequence"/>
</dbReference>
<evidence type="ECO:0000259" key="1">
    <source>
        <dbReference type="PROSITE" id="PS50914"/>
    </source>
</evidence>
<dbReference type="InterPro" id="IPR014004">
    <property type="entry name" value="Transpt-assoc_nodulatn_dom_bac"/>
</dbReference>
<evidence type="ECO:0000313" key="3">
    <source>
        <dbReference type="Proteomes" id="UP000272193"/>
    </source>
</evidence>
<dbReference type="EMBL" id="RKQL01000004">
    <property type="protein sequence ID" value="RPE66728.1"/>
    <property type="molecule type" value="Genomic_DNA"/>
</dbReference>
<dbReference type="PROSITE" id="PS50914">
    <property type="entry name" value="BON"/>
    <property type="match status" value="2"/>
</dbReference>
<gene>
    <name evidence="2" type="ORF">EDC62_1800</name>
</gene>
<evidence type="ECO:0000313" key="2">
    <source>
        <dbReference type="EMBL" id="RPE66728.1"/>
    </source>
</evidence>